<dbReference type="CDD" id="cd06222">
    <property type="entry name" value="RNase_H_like"/>
    <property type="match status" value="1"/>
</dbReference>
<gene>
    <name evidence="2" type="ORF">LTRI10_LOCUS2453</name>
</gene>
<dbReference type="InterPro" id="IPR012337">
    <property type="entry name" value="RNaseH-like_sf"/>
</dbReference>
<dbReference type="SUPFAM" id="SSF53098">
    <property type="entry name" value="Ribonuclease H-like"/>
    <property type="match status" value="1"/>
</dbReference>
<sequence length="207" mass="23152">MLSHFFYIKSSTYFQSPAASDVLAKVHGQSSRQQTWNPPPCGVYKLNTDAALLPQGGIGLGCVMRDHRGAFVGASMKKERGVCRAIEEEARAMVLGLAEANRRILSPLIVEFDCQSLINKIQRREADATELGEWCEAIWRLAKVNESFSGKQVTWVFAGRKMNKVAHWLAHSGSRWDEQVVWVDNPPLILLSLLEDDMGRSPCTFSN</sequence>
<dbReference type="InterPro" id="IPR052929">
    <property type="entry name" value="RNase_H-like_EbsB-rel"/>
</dbReference>
<evidence type="ECO:0000313" key="2">
    <source>
        <dbReference type="EMBL" id="CAL1354654.1"/>
    </source>
</evidence>
<name>A0AAV2CDT6_9ROSI</name>
<dbReference type="GO" id="GO:0003676">
    <property type="term" value="F:nucleic acid binding"/>
    <property type="evidence" value="ECO:0007669"/>
    <property type="project" value="InterPro"/>
</dbReference>
<reference evidence="2 3" key="1">
    <citation type="submission" date="2024-04" db="EMBL/GenBank/DDBJ databases">
        <authorList>
            <person name="Fracassetti M."/>
        </authorList>
    </citation>
    <scope>NUCLEOTIDE SEQUENCE [LARGE SCALE GENOMIC DNA]</scope>
</reference>
<dbReference type="InterPro" id="IPR002156">
    <property type="entry name" value="RNaseH_domain"/>
</dbReference>
<keyword evidence="3" id="KW-1185">Reference proteome</keyword>
<accession>A0AAV2CDT6</accession>
<feature type="domain" description="RNase H type-1" evidence="1">
    <location>
        <begin position="48"/>
        <end position="172"/>
    </location>
</feature>
<protein>
    <recommendedName>
        <fullName evidence="1">RNase H type-1 domain-containing protein</fullName>
    </recommendedName>
</protein>
<dbReference type="InterPro" id="IPR036397">
    <property type="entry name" value="RNaseH_sf"/>
</dbReference>
<dbReference type="Pfam" id="PF13456">
    <property type="entry name" value="RVT_3"/>
    <property type="match status" value="1"/>
</dbReference>
<dbReference type="GO" id="GO:0004523">
    <property type="term" value="F:RNA-DNA hybrid ribonuclease activity"/>
    <property type="evidence" value="ECO:0007669"/>
    <property type="project" value="InterPro"/>
</dbReference>
<dbReference type="PANTHER" id="PTHR47074:SF11">
    <property type="entry name" value="REVERSE TRANSCRIPTASE-LIKE PROTEIN"/>
    <property type="match status" value="1"/>
</dbReference>
<evidence type="ECO:0000313" key="3">
    <source>
        <dbReference type="Proteomes" id="UP001497516"/>
    </source>
</evidence>
<dbReference type="InterPro" id="IPR044730">
    <property type="entry name" value="RNase_H-like_dom_plant"/>
</dbReference>
<dbReference type="Proteomes" id="UP001497516">
    <property type="component" value="Chromosome 1"/>
</dbReference>
<dbReference type="EMBL" id="OZ034813">
    <property type="protein sequence ID" value="CAL1354654.1"/>
    <property type="molecule type" value="Genomic_DNA"/>
</dbReference>
<proteinExistence type="predicted"/>
<organism evidence="2 3">
    <name type="scientific">Linum trigynum</name>
    <dbReference type="NCBI Taxonomy" id="586398"/>
    <lineage>
        <taxon>Eukaryota</taxon>
        <taxon>Viridiplantae</taxon>
        <taxon>Streptophyta</taxon>
        <taxon>Embryophyta</taxon>
        <taxon>Tracheophyta</taxon>
        <taxon>Spermatophyta</taxon>
        <taxon>Magnoliopsida</taxon>
        <taxon>eudicotyledons</taxon>
        <taxon>Gunneridae</taxon>
        <taxon>Pentapetalae</taxon>
        <taxon>rosids</taxon>
        <taxon>fabids</taxon>
        <taxon>Malpighiales</taxon>
        <taxon>Linaceae</taxon>
        <taxon>Linum</taxon>
    </lineage>
</organism>
<dbReference type="PANTHER" id="PTHR47074">
    <property type="entry name" value="BNAC02G40300D PROTEIN"/>
    <property type="match status" value="1"/>
</dbReference>
<dbReference type="Gene3D" id="3.30.420.10">
    <property type="entry name" value="Ribonuclease H-like superfamily/Ribonuclease H"/>
    <property type="match status" value="1"/>
</dbReference>
<evidence type="ECO:0000259" key="1">
    <source>
        <dbReference type="Pfam" id="PF13456"/>
    </source>
</evidence>
<dbReference type="AlphaFoldDB" id="A0AAV2CDT6"/>